<reference evidence="1 2" key="1">
    <citation type="submission" date="2019-07" db="EMBL/GenBank/DDBJ databases">
        <title>Whole genome shotgun sequence of Acetobacter nitrogenifigens NBRC 105050.</title>
        <authorList>
            <person name="Hosoyama A."/>
            <person name="Uohara A."/>
            <person name="Ohji S."/>
            <person name="Ichikawa N."/>
        </authorList>
    </citation>
    <scope>NUCLEOTIDE SEQUENCE [LARGE SCALE GENOMIC DNA]</scope>
    <source>
        <strain evidence="1 2">NBRC 105050</strain>
    </source>
</reference>
<dbReference type="Proteomes" id="UP000321635">
    <property type="component" value="Unassembled WGS sequence"/>
</dbReference>
<name>A0A511X8W7_9PROT</name>
<evidence type="ECO:0000313" key="1">
    <source>
        <dbReference type="EMBL" id="GEN59383.1"/>
    </source>
</evidence>
<dbReference type="AlphaFoldDB" id="A0A511X8W7"/>
<comment type="caution">
    <text evidence="1">The sequence shown here is derived from an EMBL/GenBank/DDBJ whole genome shotgun (WGS) entry which is preliminary data.</text>
</comment>
<evidence type="ECO:0000313" key="2">
    <source>
        <dbReference type="Proteomes" id="UP000321635"/>
    </source>
</evidence>
<keyword evidence="2" id="KW-1185">Reference proteome</keyword>
<sequence length="108" mass="11828">MPFTHKEVVILTTTKGTKLEYRELNPGEILDLLLACGDGAQNQAYISVAQTWCSIRAIDGIPVPFPRNHATIRDLANQIGSEGLDALHNHIDSLGSTCDSKIKDEIKN</sequence>
<accession>A0A511X8W7</accession>
<organism evidence="1 2">
    <name type="scientific">Acetobacter nitrogenifigens DSM 23921 = NBRC 105050</name>
    <dbReference type="NCBI Taxonomy" id="1120919"/>
    <lineage>
        <taxon>Bacteria</taxon>
        <taxon>Pseudomonadati</taxon>
        <taxon>Pseudomonadota</taxon>
        <taxon>Alphaproteobacteria</taxon>
        <taxon>Acetobacterales</taxon>
        <taxon>Acetobacteraceae</taxon>
        <taxon>Acetobacter</taxon>
    </lineage>
</organism>
<dbReference type="EMBL" id="BJYF01000006">
    <property type="protein sequence ID" value="GEN59383.1"/>
    <property type="molecule type" value="Genomic_DNA"/>
</dbReference>
<protein>
    <submittedName>
        <fullName evidence="1">Uncharacterized protein</fullName>
    </submittedName>
</protein>
<proteinExistence type="predicted"/>
<gene>
    <name evidence="1" type="ORF">ANI02nite_12670</name>
</gene>